<feature type="transmembrane region" description="Helical" evidence="1">
    <location>
        <begin position="6"/>
        <end position="23"/>
    </location>
</feature>
<feature type="transmembrane region" description="Helical" evidence="1">
    <location>
        <begin position="28"/>
        <end position="47"/>
    </location>
</feature>
<keyword evidence="1" id="KW-1133">Transmembrane helix</keyword>
<feature type="transmembrane region" description="Helical" evidence="1">
    <location>
        <begin position="53"/>
        <end position="81"/>
    </location>
</feature>
<protein>
    <submittedName>
        <fullName evidence="2">Uncharacterized protein</fullName>
    </submittedName>
</protein>
<evidence type="ECO:0000313" key="3">
    <source>
        <dbReference type="Proteomes" id="UP000784880"/>
    </source>
</evidence>
<comment type="caution">
    <text evidence="2">The sequence shown here is derived from an EMBL/GenBank/DDBJ whole genome shotgun (WGS) entry which is preliminary data.</text>
</comment>
<feature type="transmembrane region" description="Helical" evidence="1">
    <location>
        <begin position="279"/>
        <end position="300"/>
    </location>
</feature>
<evidence type="ECO:0000313" key="2">
    <source>
        <dbReference type="EMBL" id="MBU9711516.1"/>
    </source>
</evidence>
<keyword evidence="1" id="KW-0812">Transmembrane</keyword>
<organism evidence="2 3">
    <name type="scientific">Evansella tamaricis</name>
    <dbReference type="NCBI Taxonomy" id="2069301"/>
    <lineage>
        <taxon>Bacteria</taxon>
        <taxon>Bacillati</taxon>
        <taxon>Bacillota</taxon>
        <taxon>Bacilli</taxon>
        <taxon>Bacillales</taxon>
        <taxon>Bacillaceae</taxon>
        <taxon>Evansella</taxon>
    </lineage>
</organism>
<feature type="transmembrane region" description="Helical" evidence="1">
    <location>
        <begin position="422"/>
        <end position="444"/>
    </location>
</feature>
<sequence length="474" mass="50357">MDLSIAHWLYLAGICLIIVTMIFRQNVVVPALIMSFVVAWAYSNSILDGIHSIFNASLTAATELFDIFLIIAIMTALLRSIKSIGADQQMVMPFQKVMKNGHLSFWILVVVTYFLSLFFWPAPSVPLIGALLIPVAIKAGLSPIGAAIAISLAGHGMALSSDFILKVAPGLTASSSSLDANVIGEQTLILSLIAGSVSLTFAYFLIRKSIKKPTEKNLTDWENSGDVDMKISGENLEVKEGRFSTLFSFLVPSVFLVIVTYVVVATFSDFIPSIEDGAGASLVGGTAIILILMISTFRNYSKTLQEVSDHIVNGFVFAFKVMGLVIPVAGFFFIGSGELSAQVFRTDPDNAPSFLFDLVEASQAAIPENAFITAFGILILGMISGFDGSGFSALPLIGSLSEALAASIGMDPATLASIGQIGAIWVGGGTLVAWSPIIAIAGFAKISVLELVRKSFLPVITGLIVATVFALLFF</sequence>
<dbReference type="Proteomes" id="UP000784880">
    <property type="component" value="Unassembled WGS sequence"/>
</dbReference>
<feature type="transmembrane region" description="Helical" evidence="1">
    <location>
        <begin position="102"/>
        <end position="121"/>
    </location>
</feature>
<evidence type="ECO:0000256" key="1">
    <source>
        <dbReference type="SAM" id="Phobius"/>
    </source>
</evidence>
<dbReference type="EMBL" id="JAHQCS010000075">
    <property type="protein sequence ID" value="MBU9711516.1"/>
    <property type="molecule type" value="Genomic_DNA"/>
</dbReference>
<feature type="transmembrane region" description="Helical" evidence="1">
    <location>
        <begin position="390"/>
        <end position="410"/>
    </location>
</feature>
<keyword evidence="3" id="KW-1185">Reference proteome</keyword>
<keyword evidence="1" id="KW-0472">Membrane</keyword>
<feature type="transmembrane region" description="Helical" evidence="1">
    <location>
        <begin position="456"/>
        <end position="473"/>
    </location>
</feature>
<feature type="transmembrane region" description="Helical" evidence="1">
    <location>
        <begin position="246"/>
        <end position="267"/>
    </location>
</feature>
<dbReference type="RefSeq" id="WP_217065444.1">
    <property type="nucleotide sequence ID" value="NZ_JAHQCS010000075.1"/>
</dbReference>
<feature type="transmembrane region" description="Helical" evidence="1">
    <location>
        <begin position="188"/>
        <end position="206"/>
    </location>
</feature>
<name>A0ABS6JCZ0_9BACI</name>
<accession>A0ABS6JCZ0</accession>
<feature type="transmembrane region" description="Helical" evidence="1">
    <location>
        <begin position="364"/>
        <end position="383"/>
    </location>
</feature>
<proteinExistence type="predicted"/>
<feature type="transmembrane region" description="Helical" evidence="1">
    <location>
        <begin position="312"/>
        <end position="334"/>
    </location>
</feature>
<reference evidence="2 3" key="1">
    <citation type="submission" date="2021-06" db="EMBL/GenBank/DDBJ databases">
        <title>Bacillus sp. RD4P76, an endophyte from a halophyte.</title>
        <authorList>
            <person name="Sun J.-Q."/>
        </authorList>
    </citation>
    <scope>NUCLEOTIDE SEQUENCE [LARGE SCALE GENOMIC DNA]</scope>
    <source>
        <strain evidence="2 3">CGMCC 1.15917</strain>
    </source>
</reference>
<gene>
    <name evidence="2" type="ORF">KS419_07195</name>
</gene>